<dbReference type="RefSeq" id="WP_157342125.1">
    <property type="nucleotide sequence ID" value="NZ_WQNF01000004.1"/>
</dbReference>
<proteinExistence type="predicted"/>
<comment type="caution">
    <text evidence="1">The sequence shown here is derived from an EMBL/GenBank/DDBJ whole genome shotgun (WGS) entry which is preliminary data.</text>
</comment>
<name>A0A844SH32_9BRAD</name>
<evidence type="ECO:0000313" key="2">
    <source>
        <dbReference type="Proteomes" id="UP000436468"/>
    </source>
</evidence>
<dbReference type="Pfam" id="PF19459">
    <property type="entry name" value="DUF5996"/>
    <property type="match status" value="1"/>
</dbReference>
<organism evidence="1 2">
    <name type="scientific">Bradyrhizobium pachyrhizi</name>
    <dbReference type="NCBI Taxonomy" id="280333"/>
    <lineage>
        <taxon>Bacteria</taxon>
        <taxon>Pseudomonadati</taxon>
        <taxon>Pseudomonadota</taxon>
        <taxon>Alphaproteobacteria</taxon>
        <taxon>Hyphomicrobiales</taxon>
        <taxon>Nitrobacteraceae</taxon>
        <taxon>Bradyrhizobium</taxon>
    </lineage>
</organism>
<accession>A0A844SH32</accession>
<evidence type="ECO:0000313" key="1">
    <source>
        <dbReference type="EMBL" id="MVT64876.1"/>
    </source>
</evidence>
<keyword evidence="2" id="KW-1185">Reference proteome</keyword>
<sequence length="305" mass="34158">MSVTSNIVGDPWPYLSYEDFAATQHLLHMSLQAVGKLKLKEPFQPQWAEVPLWLTCRGLTTGPIPYAGGAYEITTDFISHEVGCATSWGFSGHFELKPMSVAELVDHLFGVLRDAGVNAAINLMPQEVSHPIPFDEDKQQRPYESALVNNWWQILLSTQRVMQVFHGRFRGKTQPIGLMWGTLDIRDVRYNGRPASPGTGADYIRRNAMNEEQVEVGWWSGSSTYPKPAFYSFTYPQPEGIESGRVSPPRSRWDPSMGEFLLDYDDLRNSKNPDADLLSFFESSYEAGAERAGWDSSLVGSGKPA</sequence>
<dbReference type="Proteomes" id="UP000436468">
    <property type="component" value="Unassembled WGS sequence"/>
</dbReference>
<gene>
    <name evidence="1" type="ORF">GPL21_07120</name>
</gene>
<dbReference type="InterPro" id="IPR046038">
    <property type="entry name" value="DUF5996"/>
</dbReference>
<dbReference type="EMBL" id="WQNF01000004">
    <property type="protein sequence ID" value="MVT64876.1"/>
    <property type="molecule type" value="Genomic_DNA"/>
</dbReference>
<protein>
    <submittedName>
        <fullName evidence="1">Uncharacterized protein</fullName>
    </submittedName>
</protein>
<dbReference type="AlphaFoldDB" id="A0A844SH32"/>
<reference evidence="1 2" key="1">
    <citation type="submission" date="2019-12" db="EMBL/GenBank/DDBJ databases">
        <title>Draft genome sequences Bradyrhizobium cajani AMBPC1010, Bradyrhizobium pachyrhizi AMBPC1040 and Bradyrhizobium yuanmingense ALSPC3051, three plant growth promoting strains isolated from nodules of Cajanus cajan L. in Dominican Republic.</title>
        <authorList>
            <person name="Flores-Felix J.D."/>
            <person name="Araujo J."/>
            <person name="Diaz-Alcantara C."/>
            <person name="Gonzalez-Andres F."/>
            <person name="Velazquez E."/>
        </authorList>
    </citation>
    <scope>NUCLEOTIDE SEQUENCE [LARGE SCALE GENOMIC DNA]</scope>
    <source>
        <strain evidence="1 2">1040</strain>
    </source>
</reference>